<evidence type="ECO:0000259" key="6">
    <source>
        <dbReference type="Pfam" id="PF02826"/>
    </source>
</evidence>
<sequence length="321" mass="33901">MRVSILDDYVDTLRSLDCFRLLDGHDVTVLTDHVPDVDALAGRLAGTEALVLIRERTAITAELLARLPGLRLISQSGAYPHVDVEACTRHGVLLCSRTGAAGPSYATAELTWGLVLAAARQIPVQQASLRAGTWQAGVGRTLRGRTLGVYGYGKIGRVVAGYGDAFGMDVLVWGSGAARERAAADRRRVPADRAAFFAGSDVLSVHLRLVEATRGVVTAADLAAMRPDALFVNTSRAGLVQPGALVAALDAGRPGTAAVDVFDEEPTTTDPLLARPNVIATPHIGYVTREDLEAQFRTVFGQVAAFAAGEPTNVVNPDALR</sequence>
<dbReference type="Gene3D" id="3.40.50.720">
    <property type="entry name" value="NAD(P)-binding Rossmann-like Domain"/>
    <property type="match status" value="2"/>
</dbReference>
<keyword evidence="8" id="KW-1185">Reference proteome</keyword>
<dbReference type="InterPro" id="IPR006140">
    <property type="entry name" value="D-isomer_DH_NAD-bd"/>
</dbReference>
<evidence type="ECO:0000256" key="3">
    <source>
        <dbReference type="ARBA" id="ARBA00023027"/>
    </source>
</evidence>
<dbReference type="SUPFAM" id="SSF51735">
    <property type="entry name" value="NAD(P)-binding Rossmann-fold domains"/>
    <property type="match status" value="1"/>
</dbReference>
<dbReference type="InterPro" id="IPR036291">
    <property type="entry name" value="NAD(P)-bd_dom_sf"/>
</dbReference>
<comment type="similarity">
    <text evidence="1 4">Belongs to the D-isomer specific 2-hydroxyacid dehydrogenase family.</text>
</comment>
<feature type="domain" description="D-isomer specific 2-hydroxyacid dehydrogenase NAD-binding" evidence="6">
    <location>
        <begin position="113"/>
        <end position="285"/>
    </location>
</feature>
<dbReference type="InterPro" id="IPR006139">
    <property type="entry name" value="D-isomer_2_OHA_DH_cat_dom"/>
</dbReference>
<dbReference type="Pfam" id="PF00389">
    <property type="entry name" value="2-Hacid_dh"/>
    <property type="match status" value="1"/>
</dbReference>
<dbReference type="InterPro" id="IPR050857">
    <property type="entry name" value="D-2-hydroxyacid_DH"/>
</dbReference>
<feature type="domain" description="D-isomer specific 2-hydroxyacid dehydrogenase catalytic" evidence="5">
    <location>
        <begin position="23"/>
        <end position="316"/>
    </location>
</feature>
<gene>
    <name evidence="7" type="ORF">KDL28_35765</name>
</gene>
<evidence type="ECO:0000256" key="4">
    <source>
        <dbReference type="RuleBase" id="RU003719"/>
    </source>
</evidence>
<protein>
    <submittedName>
        <fullName evidence="7">D-2-hydroxyacid dehydrogenase family protein</fullName>
    </submittedName>
</protein>
<evidence type="ECO:0000256" key="2">
    <source>
        <dbReference type="ARBA" id="ARBA00023002"/>
    </source>
</evidence>
<reference evidence="7" key="1">
    <citation type="submission" date="2021-04" db="EMBL/GenBank/DDBJ databases">
        <title>Pseudonocardia sp. nov., isolated from sandy soil of mangrove forest.</title>
        <authorList>
            <person name="Zan Z."/>
            <person name="Huang R."/>
            <person name="Liu W."/>
        </authorList>
    </citation>
    <scope>NUCLEOTIDE SEQUENCE</scope>
    <source>
        <strain evidence="7">S2-4</strain>
    </source>
</reference>
<evidence type="ECO:0000313" key="8">
    <source>
        <dbReference type="Proteomes" id="UP001165283"/>
    </source>
</evidence>
<dbReference type="CDD" id="cd12169">
    <property type="entry name" value="PGDH_like_1"/>
    <property type="match status" value="1"/>
</dbReference>
<organism evidence="7 8">
    <name type="scientific">Pseudonocardia humida</name>
    <dbReference type="NCBI Taxonomy" id="2800819"/>
    <lineage>
        <taxon>Bacteria</taxon>
        <taxon>Bacillati</taxon>
        <taxon>Actinomycetota</taxon>
        <taxon>Actinomycetes</taxon>
        <taxon>Pseudonocardiales</taxon>
        <taxon>Pseudonocardiaceae</taxon>
        <taxon>Pseudonocardia</taxon>
    </lineage>
</organism>
<evidence type="ECO:0000256" key="1">
    <source>
        <dbReference type="ARBA" id="ARBA00005854"/>
    </source>
</evidence>
<accession>A0ABT1ABL2</accession>
<dbReference type="PANTHER" id="PTHR42789:SF1">
    <property type="entry name" value="D-ISOMER SPECIFIC 2-HYDROXYACID DEHYDROGENASE FAMILY PROTEIN (AFU_ORTHOLOGUE AFUA_6G10090)"/>
    <property type="match status" value="1"/>
</dbReference>
<dbReference type="EMBL" id="JAGSOV010000083">
    <property type="protein sequence ID" value="MCO1660430.1"/>
    <property type="molecule type" value="Genomic_DNA"/>
</dbReference>
<comment type="caution">
    <text evidence="7">The sequence shown here is derived from an EMBL/GenBank/DDBJ whole genome shotgun (WGS) entry which is preliminary data.</text>
</comment>
<dbReference type="Proteomes" id="UP001165283">
    <property type="component" value="Unassembled WGS sequence"/>
</dbReference>
<dbReference type="PANTHER" id="PTHR42789">
    <property type="entry name" value="D-ISOMER SPECIFIC 2-HYDROXYACID DEHYDROGENASE FAMILY PROTEIN (AFU_ORTHOLOGUE AFUA_6G10090)"/>
    <property type="match status" value="1"/>
</dbReference>
<dbReference type="SUPFAM" id="SSF52283">
    <property type="entry name" value="Formate/glycerate dehydrogenase catalytic domain-like"/>
    <property type="match status" value="1"/>
</dbReference>
<evidence type="ECO:0000313" key="7">
    <source>
        <dbReference type="EMBL" id="MCO1660430.1"/>
    </source>
</evidence>
<evidence type="ECO:0000259" key="5">
    <source>
        <dbReference type="Pfam" id="PF00389"/>
    </source>
</evidence>
<keyword evidence="2 4" id="KW-0560">Oxidoreductase</keyword>
<name>A0ABT1ABL2_9PSEU</name>
<dbReference type="Pfam" id="PF02826">
    <property type="entry name" value="2-Hacid_dh_C"/>
    <property type="match status" value="1"/>
</dbReference>
<dbReference type="RefSeq" id="WP_252445935.1">
    <property type="nucleotide sequence ID" value="NZ_JAGSOV010000083.1"/>
</dbReference>
<proteinExistence type="inferred from homology"/>
<keyword evidence="3" id="KW-0520">NAD</keyword>